<evidence type="ECO:0000259" key="10">
    <source>
        <dbReference type="SMART" id="SM01376"/>
    </source>
</evidence>
<comment type="subcellular location">
    <subcellularLocation>
        <location evidence="2">Cytoplasm</location>
    </subcellularLocation>
    <subcellularLocation>
        <location evidence="1">Endoplasmic reticulum membrane</location>
        <topology evidence="1">Peripheral membrane protein</topology>
        <orientation evidence="1">Cytoplasmic side</orientation>
    </subcellularLocation>
</comment>
<dbReference type="GO" id="GO:0043022">
    <property type="term" value="F:ribosome binding"/>
    <property type="evidence" value="ECO:0007669"/>
    <property type="project" value="UniProtKB-UniRule"/>
</dbReference>
<evidence type="ECO:0000256" key="9">
    <source>
        <dbReference type="RuleBase" id="RU362005"/>
    </source>
</evidence>
<protein>
    <recommendedName>
        <fullName evidence="9">Eukaryotic translation initiation factor 5A</fullName>
        <shortName evidence="9">eIF-5A</shortName>
    </recommendedName>
</protein>
<comment type="function">
    <text evidence="9">Translation factor that promotes translation elongation and termination, particularly upon ribosome stalling at specific amino acid sequence contexts. Binds between the exit (E) and peptidyl (P) site of the ribosome and promotes rescue of stalled ribosome: specifically required for efficient translation of polyproline-containing peptides as well as other motifs that stall the ribosome. Acts as ribosome quality control (RQC) cofactor by joining the RQC complex to facilitate peptidyl transfer during CAT tailing step.</text>
</comment>
<evidence type="ECO:0000256" key="4">
    <source>
        <dbReference type="ARBA" id="ARBA00022490"/>
    </source>
</evidence>
<dbReference type="FunFam" id="2.30.30.30:FF:000007">
    <property type="entry name" value="Eukaryotic translation initiation factor 5A"/>
    <property type="match status" value="1"/>
</dbReference>
<dbReference type="Pfam" id="PF01287">
    <property type="entry name" value="eIF-5a"/>
    <property type="match status" value="1"/>
</dbReference>
<dbReference type="Pfam" id="PF21485">
    <property type="entry name" value="IF5A-like_N"/>
    <property type="match status" value="1"/>
</dbReference>
<dbReference type="CDD" id="cd04468">
    <property type="entry name" value="S1_eIF5A"/>
    <property type="match status" value="1"/>
</dbReference>
<comment type="similarity">
    <text evidence="3 9">Belongs to the eIF-5A family.</text>
</comment>
<comment type="PTM">
    <text evidence="9">eIF-5A seems to be the only eukaryotic protein to have a hypusine residue which is a post-translational modification of a lysine by the addition of a butylamino group.</text>
</comment>
<dbReference type="InterPro" id="IPR001884">
    <property type="entry name" value="IF5A-like"/>
</dbReference>
<dbReference type="InterPro" id="IPR020189">
    <property type="entry name" value="IF5A_C"/>
</dbReference>
<name>A0A9Q1JB03_SYNKA</name>
<dbReference type="Proteomes" id="UP001152622">
    <property type="component" value="Chromosome 2"/>
</dbReference>
<keyword evidence="6" id="KW-0694">RNA-binding</keyword>
<dbReference type="GO" id="GO:0003723">
    <property type="term" value="F:RNA binding"/>
    <property type="evidence" value="ECO:0007669"/>
    <property type="project" value="UniProtKB-KW"/>
</dbReference>
<dbReference type="SUPFAM" id="SSF50104">
    <property type="entry name" value="Translation proteins SH3-like domain"/>
    <property type="match status" value="1"/>
</dbReference>
<dbReference type="InterPro" id="IPR012340">
    <property type="entry name" value="NA-bd_OB-fold"/>
</dbReference>
<evidence type="ECO:0000256" key="5">
    <source>
        <dbReference type="ARBA" id="ARBA00022768"/>
    </source>
</evidence>
<evidence type="ECO:0000256" key="2">
    <source>
        <dbReference type="ARBA" id="ARBA00004496"/>
    </source>
</evidence>
<accession>A0A9Q1JB03</accession>
<dbReference type="FunFam" id="2.40.50.140:FF:000034">
    <property type="entry name" value="Eukaryotic translation initiation factor 5A"/>
    <property type="match status" value="1"/>
</dbReference>
<keyword evidence="4" id="KW-0963">Cytoplasm</keyword>
<gene>
    <name evidence="11" type="ORF">SKAU_G00063320</name>
</gene>
<evidence type="ECO:0000256" key="3">
    <source>
        <dbReference type="ARBA" id="ARBA00006016"/>
    </source>
</evidence>
<dbReference type="NCBIfam" id="TIGR00037">
    <property type="entry name" value="eIF_5A"/>
    <property type="match status" value="1"/>
</dbReference>
<evidence type="ECO:0000256" key="1">
    <source>
        <dbReference type="ARBA" id="ARBA00004397"/>
    </source>
</evidence>
<dbReference type="GO" id="GO:0003746">
    <property type="term" value="F:translation elongation factor activity"/>
    <property type="evidence" value="ECO:0007669"/>
    <property type="project" value="UniProtKB-UniRule"/>
</dbReference>
<organism evidence="11 12">
    <name type="scientific">Synaphobranchus kaupii</name>
    <name type="common">Kaup's arrowtooth eel</name>
    <dbReference type="NCBI Taxonomy" id="118154"/>
    <lineage>
        <taxon>Eukaryota</taxon>
        <taxon>Metazoa</taxon>
        <taxon>Chordata</taxon>
        <taxon>Craniata</taxon>
        <taxon>Vertebrata</taxon>
        <taxon>Euteleostomi</taxon>
        <taxon>Actinopterygii</taxon>
        <taxon>Neopterygii</taxon>
        <taxon>Teleostei</taxon>
        <taxon>Anguilliformes</taxon>
        <taxon>Synaphobranchidae</taxon>
        <taxon>Synaphobranchus</taxon>
    </lineage>
</organism>
<dbReference type="PROSITE" id="PS00302">
    <property type="entry name" value="IF5A_HYPUSINE"/>
    <property type="match status" value="1"/>
</dbReference>
<keyword evidence="8 9" id="KW-0385">Hypusine</keyword>
<keyword evidence="5" id="KW-0251">Elongation factor</keyword>
<dbReference type="PIRSF" id="PIRSF003025">
    <property type="entry name" value="eIF5A"/>
    <property type="match status" value="1"/>
</dbReference>
<evidence type="ECO:0000313" key="12">
    <source>
        <dbReference type="Proteomes" id="UP001152622"/>
    </source>
</evidence>
<dbReference type="GO" id="GO:0005789">
    <property type="term" value="C:endoplasmic reticulum membrane"/>
    <property type="evidence" value="ECO:0007669"/>
    <property type="project" value="UniProtKB-SubCell"/>
</dbReference>
<evidence type="ECO:0000313" key="11">
    <source>
        <dbReference type="EMBL" id="KAJ8375752.1"/>
    </source>
</evidence>
<evidence type="ECO:0000256" key="6">
    <source>
        <dbReference type="ARBA" id="ARBA00022884"/>
    </source>
</evidence>
<dbReference type="InterPro" id="IPR019769">
    <property type="entry name" value="Trans_elong_IF5A_hypusine_site"/>
</dbReference>
<dbReference type="GO" id="GO:0045905">
    <property type="term" value="P:positive regulation of translational termination"/>
    <property type="evidence" value="ECO:0007669"/>
    <property type="project" value="UniProtKB-UniRule"/>
</dbReference>
<evidence type="ECO:0000256" key="7">
    <source>
        <dbReference type="ARBA" id="ARBA00022917"/>
    </source>
</evidence>
<proteinExistence type="inferred from homology"/>
<sequence>MADPDLDFTSGDAGASATFPMQCSALRKNGYVVLKGRPCKIVEMSTSKTGKHGHAKVHMVGIDIFTSKKYEDICPSTHNMDVPNIKRNDFQLIDIHDGFLSLLMDNGDIREDLRIPEGELGKDIESKFSNGDDTLVSVLCAMGEECAVAIKAMSTK</sequence>
<dbReference type="EMBL" id="JAINUF010000002">
    <property type="protein sequence ID" value="KAJ8375752.1"/>
    <property type="molecule type" value="Genomic_DNA"/>
</dbReference>
<dbReference type="AlphaFoldDB" id="A0A9Q1JB03"/>
<dbReference type="InterPro" id="IPR048670">
    <property type="entry name" value="IF5A-like_N"/>
</dbReference>
<keyword evidence="12" id="KW-1185">Reference proteome</keyword>
<reference evidence="11" key="1">
    <citation type="journal article" date="2023" name="Science">
        <title>Genome structures resolve the early diversification of teleost fishes.</title>
        <authorList>
            <person name="Parey E."/>
            <person name="Louis A."/>
            <person name="Montfort J."/>
            <person name="Bouchez O."/>
            <person name="Roques C."/>
            <person name="Iampietro C."/>
            <person name="Lluch J."/>
            <person name="Castinel A."/>
            <person name="Donnadieu C."/>
            <person name="Desvignes T."/>
            <person name="Floi Bucao C."/>
            <person name="Jouanno E."/>
            <person name="Wen M."/>
            <person name="Mejri S."/>
            <person name="Dirks R."/>
            <person name="Jansen H."/>
            <person name="Henkel C."/>
            <person name="Chen W.J."/>
            <person name="Zahm M."/>
            <person name="Cabau C."/>
            <person name="Klopp C."/>
            <person name="Thompson A.W."/>
            <person name="Robinson-Rechavi M."/>
            <person name="Braasch I."/>
            <person name="Lecointre G."/>
            <person name="Bobe J."/>
            <person name="Postlethwait J.H."/>
            <person name="Berthelot C."/>
            <person name="Roest Crollius H."/>
            <person name="Guiguen Y."/>
        </authorList>
    </citation>
    <scope>NUCLEOTIDE SEQUENCE</scope>
    <source>
        <strain evidence="11">WJC10195</strain>
    </source>
</reference>
<dbReference type="SUPFAM" id="SSF50249">
    <property type="entry name" value="Nucleic acid-binding proteins"/>
    <property type="match status" value="1"/>
</dbReference>
<comment type="caution">
    <text evidence="11">The sequence shown here is derived from an EMBL/GenBank/DDBJ whole genome shotgun (WGS) entry which is preliminary data.</text>
</comment>
<keyword evidence="7 9" id="KW-0648">Protein biosynthesis</keyword>
<dbReference type="GO" id="GO:0045901">
    <property type="term" value="P:positive regulation of translational elongation"/>
    <property type="evidence" value="ECO:0007669"/>
    <property type="project" value="UniProtKB-UniRule"/>
</dbReference>
<dbReference type="OrthoDB" id="9975114at2759"/>
<dbReference type="InterPro" id="IPR008991">
    <property type="entry name" value="Translation_prot_SH3-like_sf"/>
</dbReference>
<feature type="domain" description="Translation initiation factor 5A C-terminal" evidence="10">
    <location>
        <begin position="84"/>
        <end position="151"/>
    </location>
</feature>
<dbReference type="InterPro" id="IPR014722">
    <property type="entry name" value="Rib_uL2_dom2"/>
</dbReference>
<dbReference type="Gene3D" id="2.30.30.30">
    <property type="match status" value="1"/>
</dbReference>
<evidence type="ECO:0000256" key="8">
    <source>
        <dbReference type="ARBA" id="ARBA00023071"/>
    </source>
</evidence>
<dbReference type="PANTHER" id="PTHR11673">
    <property type="entry name" value="TRANSLATION INITIATION FACTOR 5A FAMILY MEMBER"/>
    <property type="match status" value="1"/>
</dbReference>
<dbReference type="SMART" id="SM01376">
    <property type="entry name" value="eIF-5a"/>
    <property type="match status" value="1"/>
</dbReference>
<dbReference type="Gene3D" id="2.40.50.140">
    <property type="entry name" value="Nucleic acid-binding proteins"/>
    <property type="match status" value="1"/>
</dbReference>